<dbReference type="InterPro" id="IPR013094">
    <property type="entry name" value="AB_hydrolase_3"/>
</dbReference>
<dbReference type="Proteomes" id="UP000012960">
    <property type="component" value="Unplaced"/>
</dbReference>
<gene>
    <name evidence="3" type="ORF">GSMUA_278660.1</name>
</gene>
<dbReference type="GO" id="GO:0016787">
    <property type="term" value="F:hydrolase activity"/>
    <property type="evidence" value="ECO:0007669"/>
    <property type="project" value="InterPro"/>
</dbReference>
<dbReference type="InParanoid" id="A0A804J8X4"/>
<feature type="active site" evidence="1">
    <location>
        <position position="164"/>
    </location>
</feature>
<evidence type="ECO:0000313" key="5">
    <source>
        <dbReference type="Proteomes" id="UP000012960"/>
    </source>
</evidence>
<dbReference type="Gramene" id="Ma05_t26720.1">
    <property type="protein sequence ID" value="Ma05_p26720.1"/>
    <property type="gene ID" value="Ma05_g26720"/>
</dbReference>
<keyword evidence="5" id="KW-1185">Reference proteome</keyword>
<dbReference type="OrthoDB" id="408631at2759"/>
<organism evidence="4 5">
    <name type="scientific">Musa acuminata subsp. malaccensis</name>
    <name type="common">Wild banana</name>
    <name type="synonym">Musa malaccensis</name>
    <dbReference type="NCBI Taxonomy" id="214687"/>
    <lineage>
        <taxon>Eukaryota</taxon>
        <taxon>Viridiplantae</taxon>
        <taxon>Streptophyta</taxon>
        <taxon>Embryophyta</taxon>
        <taxon>Tracheophyta</taxon>
        <taxon>Spermatophyta</taxon>
        <taxon>Magnoliopsida</taxon>
        <taxon>Liliopsida</taxon>
        <taxon>Zingiberales</taxon>
        <taxon>Musaceae</taxon>
        <taxon>Musa</taxon>
    </lineage>
</organism>
<dbReference type="Pfam" id="PF07859">
    <property type="entry name" value="Abhydrolase_3"/>
    <property type="match status" value="1"/>
</dbReference>
<reference evidence="3" key="1">
    <citation type="submission" date="2021-03" db="EMBL/GenBank/DDBJ databases">
        <authorList>
            <consortium name="Genoscope - CEA"/>
            <person name="William W."/>
        </authorList>
    </citation>
    <scope>NUCLEOTIDE SEQUENCE</scope>
    <source>
        <strain evidence="3">Doubled-haploid Pahang</strain>
    </source>
</reference>
<dbReference type="EnsemblPlants" id="Ma05_t26720.1">
    <property type="protein sequence ID" value="Ma05_p26720.1"/>
    <property type="gene ID" value="Ma05_g26720"/>
</dbReference>
<dbReference type="EMBL" id="HG996470">
    <property type="protein sequence ID" value="CAG1839836.1"/>
    <property type="molecule type" value="Genomic_DNA"/>
</dbReference>
<dbReference type="InterPro" id="IPR033140">
    <property type="entry name" value="Lipase_GDXG_put_SER_AS"/>
</dbReference>
<name>A0A804J8X4_MUSAM</name>
<dbReference type="SUPFAM" id="SSF53474">
    <property type="entry name" value="alpha/beta-Hydrolases"/>
    <property type="match status" value="1"/>
</dbReference>
<sequence>MDTEDEIMFELLPLIRIYKSGRVERYQDNETVPASVDPATGVSSKDVVIAADTGVSARLYVPGLGTDAQRRIPVLVYYHGGAFCIGNPFMPMFHNYLNSLVARAHVVAVSVNYRLAPEHPIPAAYDDSWKALRWVASHANGGPGPDRWLADHADFDRLFLAGDSAGANIAHHMAMRAGAEGLERGVGVHGVVLIHPYFLGSEPVESAALNPEMTARLERFWELACPTAAAGVDDPMINPLADGAPSLAGMDRKRVLVCVGVEDVLRDRGRAYYHRLREKRCGEVELYETDGKGHTFHFFDPTCDEALAQDRAICCFLDRESMRESAIE</sequence>
<dbReference type="Gene3D" id="3.40.50.1820">
    <property type="entry name" value="alpha/beta hydrolase"/>
    <property type="match status" value="1"/>
</dbReference>
<dbReference type="InterPro" id="IPR029058">
    <property type="entry name" value="AB_hydrolase_fold"/>
</dbReference>
<proteinExistence type="predicted"/>
<dbReference type="AlphaFoldDB" id="A0A804J8X4"/>
<evidence type="ECO:0000256" key="1">
    <source>
        <dbReference type="PROSITE-ProRule" id="PRU10038"/>
    </source>
</evidence>
<evidence type="ECO:0000313" key="4">
    <source>
        <dbReference type="EnsemblPlants" id="Ma05_p26720.1"/>
    </source>
</evidence>
<dbReference type="PANTHER" id="PTHR23024:SF660">
    <property type="entry name" value="OS08G0475400 PROTEIN"/>
    <property type="match status" value="1"/>
</dbReference>
<dbReference type="PROSITE" id="PS01174">
    <property type="entry name" value="LIPASE_GDXG_SER"/>
    <property type="match status" value="1"/>
</dbReference>
<protein>
    <submittedName>
        <fullName evidence="3">(wild Malaysian banana) hypothetical protein</fullName>
    </submittedName>
</protein>
<dbReference type="PANTHER" id="PTHR23024">
    <property type="entry name" value="ARYLACETAMIDE DEACETYLASE"/>
    <property type="match status" value="1"/>
</dbReference>
<dbReference type="FunCoup" id="A0A804J8X4">
    <property type="interactions" value="93"/>
</dbReference>
<dbReference type="InterPro" id="IPR050466">
    <property type="entry name" value="Carboxylest/Gibb_receptor"/>
</dbReference>
<feature type="domain" description="Alpha/beta hydrolase fold-3" evidence="2">
    <location>
        <begin position="75"/>
        <end position="297"/>
    </location>
</feature>
<reference evidence="4" key="2">
    <citation type="submission" date="2021-05" db="UniProtKB">
        <authorList>
            <consortium name="EnsemblPlants"/>
        </authorList>
    </citation>
    <scope>IDENTIFICATION</scope>
    <source>
        <strain evidence="4">subsp. malaccensis</strain>
    </source>
</reference>
<evidence type="ECO:0000259" key="2">
    <source>
        <dbReference type="Pfam" id="PF07859"/>
    </source>
</evidence>
<evidence type="ECO:0000313" key="3">
    <source>
        <dbReference type="EMBL" id="CAG1839836.1"/>
    </source>
</evidence>
<dbReference type="OMA" id="TLWRVMC"/>
<accession>A0A804J8X4</accession>